<reference evidence="1 2" key="1">
    <citation type="journal article" date="2018" name="Elife">
        <title>Discovery and characterization of a prevalent human gut bacterial enzyme sufficient for the inactivation of a family of plant toxins.</title>
        <authorList>
            <person name="Koppel N."/>
            <person name="Bisanz J.E."/>
            <person name="Pandelia M.E."/>
            <person name="Turnbaugh P.J."/>
            <person name="Balskus E.P."/>
        </authorList>
    </citation>
    <scope>NUCLEOTIDE SEQUENCE [LARGE SCALE GENOMIC DNA]</scope>
    <source>
        <strain evidence="2">anaerobia AP69FAA</strain>
    </source>
</reference>
<proteinExistence type="predicted"/>
<organism evidence="1 2">
    <name type="scientific">Senegalimassilia anaerobia</name>
    <dbReference type="NCBI Taxonomy" id="1473216"/>
    <lineage>
        <taxon>Bacteria</taxon>
        <taxon>Bacillati</taxon>
        <taxon>Actinomycetota</taxon>
        <taxon>Coriobacteriia</taxon>
        <taxon>Coriobacteriales</taxon>
        <taxon>Coriobacteriaceae</taxon>
        <taxon>Senegalimassilia</taxon>
    </lineage>
</organism>
<comment type="caution">
    <text evidence="1">The sequence shown here is derived from an EMBL/GenBank/DDBJ whole genome shotgun (WGS) entry which is preliminary data.</text>
</comment>
<sequence>MNRKDGIHLDALAAALGETGDTALDIVRGTGIPLPKILRLLGLSTASRAAPALDGLEIVQLCLYAELPLSAVMDAEEGQ</sequence>
<evidence type="ECO:0000313" key="2">
    <source>
        <dbReference type="Proteomes" id="UP000253792"/>
    </source>
</evidence>
<dbReference type="AlphaFoldDB" id="A0A369LGH3"/>
<name>A0A369LGH3_9ACTN</name>
<keyword evidence="2" id="KW-1185">Reference proteome</keyword>
<accession>A0A369LGH3</accession>
<protein>
    <submittedName>
        <fullName evidence="1">Uncharacterized protein</fullName>
    </submittedName>
</protein>
<dbReference type="RefSeq" id="WP_114538219.1">
    <property type="nucleotide sequence ID" value="NZ_JAXJDZ010000039.1"/>
</dbReference>
<dbReference type="EMBL" id="PPTP01000001">
    <property type="protein sequence ID" value="RDB57326.1"/>
    <property type="molecule type" value="Genomic_DNA"/>
</dbReference>
<evidence type="ECO:0000313" key="1">
    <source>
        <dbReference type="EMBL" id="RDB57326.1"/>
    </source>
</evidence>
<dbReference type="Proteomes" id="UP000253792">
    <property type="component" value="Unassembled WGS sequence"/>
</dbReference>
<dbReference type="OrthoDB" id="3199448at2"/>
<gene>
    <name evidence="1" type="ORF">C1880_00410</name>
</gene>